<name>A0A4Y1ZN05_ARAVE</name>
<proteinExistence type="predicted"/>
<dbReference type="AlphaFoldDB" id="A0A4Y1ZN05"/>
<feature type="compositionally biased region" description="Basic and acidic residues" evidence="1">
    <location>
        <begin position="9"/>
        <end position="30"/>
    </location>
</feature>
<feature type="non-terminal residue" evidence="2">
    <location>
        <position position="1"/>
    </location>
</feature>
<accession>A0A4Y1ZN05</accession>
<dbReference type="Proteomes" id="UP000499080">
    <property type="component" value="Unassembled WGS sequence"/>
</dbReference>
<sequence>NVMSLEMSARTEEIMLTEEEKRRAPAGRDP</sequence>
<reference evidence="2 3" key="1">
    <citation type="journal article" date="2019" name="Sci. Rep.">
        <title>Orb-weaving spider Araneus ventricosus genome elucidates the spidroin gene catalogue.</title>
        <authorList>
            <person name="Kono N."/>
            <person name="Nakamura H."/>
            <person name="Ohtoshi R."/>
            <person name="Moran D.A.P."/>
            <person name="Shinohara A."/>
            <person name="Yoshida Y."/>
            <person name="Fujiwara M."/>
            <person name="Mori M."/>
            <person name="Tomita M."/>
            <person name="Arakawa K."/>
        </authorList>
    </citation>
    <scope>NUCLEOTIDE SEQUENCE [LARGE SCALE GENOMIC DNA]</scope>
</reference>
<evidence type="ECO:0000313" key="3">
    <source>
        <dbReference type="Proteomes" id="UP000499080"/>
    </source>
</evidence>
<evidence type="ECO:0000256" key="1">
    <source>
        <dbReference type="SAM" id="MobiDB-lite"/>
    </source>
</evidence>
<comment type="caution">
    <text evidence="2">The sequence shown here is derived from an EMBL/GenBank/DDBJ whole genome shotgun (WGS) entry which is preliminary data.</text>
</comment>
<organism evidence="2 3">
    <name type="scientific">Araneus ventricosus</name>
    <name type="common">Orbweaver spider</name>
    <name type="synonym">Epeira ventricosa</name>
    <dbReference type="NCBI Taxonomy" id="182803"/>
    <lineage>
        <taxon>Eukaryota</taxon>
        <taxon>Metazoa</taxon>
        <taxon>Ecdysozoa</taxon>
        <taxon>Arthropoda</taxon>
        <taxon>Chelicerata</taxon>
        <taxon>Arachnida</taxon>
        <taxon>Araneae</taxon>
        <taxon>Araneomorphae</taxon>
        <taxon>Entelegynae</taxon>
        <taxon>Araneoidea</taxon>
        <taxon>Araneidae</taxon>
        <taxon>Araneus</taxon>
    </lineage>
</organism>
<keyword evidence="3" id="KW-1185">Reference proteome</keyword>
<feature type="region of interest" description="Disordered" evidence="1">
    <location>
        <begin position="1"/>
        <end position="30"/>
    </location>
</feature>
<dbReference type="EMBL" id="BGPR01151525">
    <property type="protein sequence ID" value="GBL59697.1"/>
    <property type="molecule type" value="Genomic_DNA"/>
</dbReference>
<gene>
    <name evidence="2" type="ORF">AVEN_78177_1</name>
</gene>
<protein>
    <submittedName>
        <fullName evidence="2">Uncharacterized protein</fullName>
    </submittedName>
</protein>
<evidence type="ECO:0000313" key="2">
    <source>
        <dbReference type="EMBL" id="GBL59697.1"/>
    </source>
</evidence>